<dbReference type="GO" id="GO:0019843">
    <property type="term" value="F:rRNA binding"/>
    <property type="evidence" value="ECO:0007669"/>
    <property type="project" value="UniProtKB-UniRule"/>
</dbReference>
<comment type="function">
    <text evidence="7">With S5 and S12 plays an important role in translational accuracy.</text>
</comment>
<dbReference type="SMART" id="SM01390">
    <property type="entry name" value="Ribosomal_S4"/>
    <property type="match status" value="1"/>
</dbReference>
<keyword evidence="5 7" id="KW-0687">Ribonucleoprotein</keyword>
<evidence type="ECO:0000256" key="7">
    <source>
        <dbReference type="HAMAP-Rule" id="MF_01306"/>
    </source>
</evidence>
<evidence type="ECO:0000256" key="2">
    <source>
        <dbReference type="ARBA" id="ARBA00022730"/>
    </source>
</evidence>
<protein>
    <recommendedName>
        <fullName evidence="6 7">Small ribosomal subunit protein uS4</fullName>
    </recommendedName>
</protein>
<dbReference type="Proteomes" id="UP000705867">
    <property type="component" value="Unassembled WGS sequence"/>
</dbReference>
<dbReference type="GO" id="GO:0015935">
    <property type="term" value="C:small ribosomal subunit"/>
    <property type="evidence" value="ECO:0007669"/>
    <property type="project" value="InterPro"/>
</dbReference>
<organism evidence="10 11">
    <name type="scientific">Candidatus Nitrobium versatile</name>
    <dbReference type="NCBI Taxonomy" id="2884831"/>
    <lineage>
        <taxon>Bacteria</taxon>
        <taxon>Pseudomonadati</taxon>
        <taxon>Nitrospirota</taxon>
        <taxon>Nitrospiria</taxon>
        <taxon>Nitrospirales</taxon>
        <taxon>Nitrospiraceae</taxon>
        <taxon>Candidatus Nitrobium</taxon>
    </lineage>
</organism>
<sequence>MARYTGPLCRLCRREGEKLFLKGTRCYTEKCGVERRKYPPGQHGQNRGKLSDYGMQLREKQKARRMYWIMEDQFRQYFEEASRMKGITGEVLLQLLERRLDNVVYRMGFGLNRREARQLVKHGHFLVNGKKSDIPSHLLRPGDTVEVRAASREIDAIKESLSIAEHRGFPEWVEVDTKEIKGKFVRVPSREEMQVPVQEQLIVELYSK</sequence>
<evidence type="ECO:0000313" key="11">
    <source>
        <dbReference type="Proteomes" id="UP000705867"/>
    </source>
</evidence>
<dbReference type="FunFam" id="1.10.1050.10:FF:000001">
    <property type="entry name" value="30S ribosomal protein S4"/>
    <property type="match status" value="1"/>
</dbReference>
<dbReference type="Pfam" id="PF00163">
    <property type="entry name" value="Ribosomal_S4"/>
    <property type="match status" value="1"/>
</dbReference>
<dbReference type="NCBIfam" id="NF003717">
    <property type="entry name" value="PRK05327.1"/>
    <property type="match status" value="1"/>
</dbReference>
<evidence type="ECO:0000259" key="8">
    <source>
        <dbReference type="SMART" id="SM00363"/>
    </source>
</evidence>
<dbReference type="Gene3D" id="1.10.1050.10">
    <property type="entry name" value="Ribosomal Protein S4 Delta 41, Chain A, domain 1"/>
    <property type="match status" value="1"/>
</dbReference>
<dbReference type="Pfam" id="PF01479">
    <property type="entry name" value="S4"/>
    <property type="match status" value="1"/>
</dbReference>
<evidence type="ECO:0000256" key="1">
    <source>
        <dbReference type="ARBA" id="ARBA00007465"/>
    </source>
</evidence>
<feature type="domain" description="RNA-binding S4" evidence="8">
    <location>
        <begin position="98"/>
        <end position="158"/>
    </location>
</feature>
<dbReference type="GO" id="GO:0006412">
    <property type="term" value="P:translation"/>
    <property type="evidence" value="ECO:0007669"/>
    <property type="project" value="UniProtKB-UniRule"/>
</dbReference>
<evidence type="ECO:0000256" key="5">
    <source>
        <dbReference type="ARBA" id="ARBA00023274"/>
    </source>
</evidence>
<keyword evidence="2 7" id="KW-0699">rRNA-binding</keyword>
<evidence type="ECO:0000313" key="10">
    <source>
        <dbReference type="EMBL" id="MBZ0158315.1"/>
    </source>
</evidence>
<feature type="domain" description="Small ribosomal subunit protein uS4 N-terminal" evidence="9">
    <location>
        <begin position="3"/>
        <end position="97"/>
    </location>
</feature>
<dbReference type="SUPFAM" id="SSF55174">
    <property type="entry name" value="Alpha-L RNA-binding motif"/>
    <property type="match status" value="1"/>
</dbReference>
<dbReference type="NCBIfam" id="TIGR01017">
    <property type="entry name" value="rpsD_bact"/>
    <property type="match status" value="1"/>
</dbReference>
<evidence type="ECO:0000256" key="4">
    <source>
        <dbReference type="ARBA" id="ARBA00022980"/>
    </source>
</evidence>
<dbReference type="AlphaFoldDB" id="A0A953M3I6"/>
<keyword evidence="4 7" id="KW-0689">Ribosomal protein</keyword>
<dbReference type="EMBL" id="JAIOIV010000148">
    <property type="protein sequence ID" value="MBZ0158315.1"/>
    <property type="molecule type" value="Genomic_DNA"/>
</dbReference>
<comment type="caution">
    <text evidence="10">The sequence shown here is derived from an EMBL/GenBank/DDBJ whole genome shotgun (WGS) entry which is preliminary data.</text>
</comment>
<comment type="function">
    <text evidence="7">One of the primary rRNA binding proteins, it binds directly to 16S rRNA where it nucleates assembly of the body of the 30S subunit.</text>
</comment>
<dbReference type="PANTHER" id="PTHR11831:SF4">
    <property type="entry name" value="SMALL RIBOSOMAL SUBUNIT PROTEIN US4M"/>
    <property type="match status" value="1"/>
</dbReference>
<dbReference type="FunFam" id="3.10.290.10:FF:000001">
    <property type="entry name" value="30S ribosomal protein S4"/>
    <property type="match status" value="1"/>
</dbReference>
<dbReference type="InterPro" id="IPR001912">
    <property type="entry name" value="Ribosomal_uS4_N"/>
</dbReference>
<accession>A0A953M3I6</accession>
<comment type="subunit">
    <text evidence="7">Part of the 30S ribosomal subunit. Contacts protein S5. The interaction surface between S4 and S5 is involved in control of translational fidelity.</text>
</comment>
<dbReference type="PROSITE" id="PS50889">
    <property type="entry name" value="S4"/>
    <property type="match status" value="1"/>
</dbReference>
<dbReference type="InterPro" id="IPR022801">
    <property type="entry name" value="Ribosomal_uS4"/>
</dbReference>
<dbReference type="InterPro" id="IPR036986">
    <property type="entry name" value="S4_RNA-bd_sf"/>
</dbReference>
<dbReference type="PANTHER" id="PTHR11831">
    <property type="entry name" value="30S 40S RIBOSOMAL PROTEIN"/>
    <property type="match status" value="1"/>
</dbReference>
<dbReference type="CDD" id="cd00165">
    <property type="entry name" value="S4"/>
    <property type="match status" value="1"/>
</dbReference>
<dbReference type="GO" id="GO:0042274">
    <property type="term" value="P:ribosomal small subunit biogenesis"/>
    <property type="evidence" value="ECO:0007669"/>
    <property type="project" value="TreeGrafter"/>
</dbReference>
<dbReference type="Gene3D" id="3.10.290.10">
    <property type="entry name" value="RNA-binding S4 domain"/>
    <property type="match status" value="1"/>
</dbReference>
<reference evidence="10" key="1">
    <citation type="journal article" date="2021" name="bioRxiv">
        <title>Unraveling nitrogen, sulfur and carbon metabolic pathways and microbial community transcriptional responses to substrate deprivation and toxicity stresses in a bioreactor mimicking anoxic brackish coastal sediment conditions.</title>
        <authorList>
            <person name="Martins P.D."/>
            <person name="Echeveste M.J."/>
            <person name="Arshad A."/>
            <person name="Kurth J."/>
            <person name="Ouboter H."/>
            <person name="Jetten M.S.M."/>
            <person name="Welte C.U."/>
        </authorList>
    </citation>
    <scope>NUCLEOTIDE SEQUENCE</scope>
    <source>
        <strain evidence="10">MAG_39</strain>
    </source>
</reference>
<name>A0A953M3I6_9BACT</name>
<evidence type="ECO:0000256" key="6">
    <source>
        <dbReference type="ARBA" id="ARBA00035254"/>
    </source>
</evidence>
<dbReference type="GO" id="GO:0003735">
    <property type="term" value="F:structural constituent of ribosome"/>
    <property type="evidence" value="ECO:0007669"/>
    <property type="project" value="InterPro"/>
</dbReference>
<evidence type="ECO:0000259" key="9">
    <source>
        <dbReference type="SMART" id="SM01390"/>
    </source>
</evidence>
<proteinExistence type="inferred from homology"/>
<gene>
    <name evidence="7 10" type="primary">rpsD</name>
    <name evidence="10" type="ORF">K8I29_19130</name>
</gene>
<dbReference type="SMART" id="SM00363">
    <property type="entry name" value="S4"/>
    <property type="match status" value="1"/>
</dbReference>
<reference evidence="10" key="2">
    <citation type="submission" date="2021-08" db="EMBL/GenBank/DDBJ databases">
        <authorList>
            <person name="Dalcin Martins P."/>
        </authorList>
    </citation>
    <scope>NUCLEOTIDE SEQUENCE</scope>
    <source>
        <strain evidence="10">MAG_39</strain>
    </source>
</reference>
<evidence type="ECO:0000256" key="3">
    <source>
        <dbReference type="ARBA" id="ARBA00022884"/>
    </source>
</evidence>
<dbReference type="InterPro" id="IPR005709">
    <property type="entry name" value="Ribosomal_uS4_bac-type"/>
</dbReference>
<dbReference type="HAMAP" id="MF_01306_B">
    <property type="entry name" value="Ribosomal_uS4_B"/>
    <property type="match status" value="1"/>
</dbReference>
<dbReference type="InterPro" id="IPR002942">
    <property type="entry name" value="S4_RNA-bd"/>
</dbReference>
<comment type="similarity">
    <text evidence="1 7">Belongs to the universal ribosomal protein uS4 family.</text>
</comment>
<keyword evidence="3 7" id="KW-0694">RNA-binding</keyword>